<dbReference type="PANTHER" id="PTHR43745:SF2">
    <property type="entry name" value="NITROREDUCTASE MJ1384-RELATED"/>
    <property type="match status" value="1"/>
</dbReference>
<dbReference type="Gene3D" id="3.40.109.10">
    <property type="entry name" value="NADH Oxidase"/>
    <property type="match status" value="1"/>
</dbReference>
<organism evidence="2 3">
    <name type="scientific">Anaerocolumna aminovalerica</name>
    <dbReference type="NCBI Taxonomy" id="1527"/>
    <lineage>
        <taxon>Bacteria</taxon>
        <taxon>Bacillati</taxon>
        <taxon>Bacillota</taxon>
        <taxon>Clostridia</taxon>
        <taxon>Lachnospirales</taxon>
        <taxon>Lachnospiraceae</taxon>
        <taxon>Anaerocolumna</taxon>
    </lineage>
</organism>
<dbReference type="Pfam" id="PF00881">
    <property type="entry name" value="Nitroreductase"/>
    <property type="match status" value="1"/>
</dbReference>
<evidence type="ECO:0000313" key="2">
    <source>
        <dbReference type="EMBL" id="SFO28745.1"/>
    </source>
</evidence>
<dbReference type="CDD" id="cd02142">
    <property type="entry name" value="McbC_SagB-like_oxidoreductase"/>
    <property type="match status" value="1"/>
</dbReference>
<dbReference type="PANTHER" id="PTHR43745">
    <property type="entry name" value="NITROREDUCTASE MJ1384-RELATED"/>
    <property type="match status" value="1"/>
</dbReference>
<proteinExistence type="predicted"/>
<dbReference type="Proteomes" id="UP000198806">
    <property type="component" value="Unassembled WGS sequence"/>
</dbReference>
<dbReference type="NCBIfam" id="TIGR03605">
    <property type="entry name" value="antibiot_sagB"/>
    <property type="match status" value="1"/>
</dbReference>
<sequence>MADENTKLKIMELREMMKVPTEDILSDQLKGLPQPPLERNFGGKKTISLTKNFEDVVKNNDFLNLINSRTSKRKYNEEPLNQYELAFLLWSTQGIKSIVGKERKATFRTVPSAGARHPFETYLFINKVIGLQPGLYHYMAVEHQLEYLGPIENQAERVSEAFGGQNFFANAPVGFVWSVIPYRTEWRYSNNAQKYALVDVGHVCQNLYLACEAIECGACAIGAYEQPLADKLLGFGTSPSADKETEFVVYAAAVGKVDR</sequence>
<name>A0A1I5FYC3_9FIRM</name>
<dbReference type="AlphaFoldDB" id="A0A1I5FYC3"/>
<dbReference type="InterPro" id="IPR029479">
    <property type="entry name" value="Nitroreductase"/>
</dbReference>
<dbReference type="OrthoDB" id="9801593at2"/>
<protein>
    <submittedName>
        <fullName evidence="2">SagB-type dehydrogenase domain-containing protein</fullName>
    </submittedName>
</protein>
<accession>A0A1I5FYC3</accession>
<dbReference type="InterPro" id="IPR020051">
    <property type="entry name" value="SagB-type_dehydrogenase"/>
</dbReference>
<keyword evidence="3" id="KW-1185">Reference proteome</keyword>
<dbReference type="STRING" id="1527.SAMN04489757_11667"/>
<reference evidence="2 3" key="1">
    <citation type="submission" date="2016-10" db="EMBL/GenBank/DDBJ databases">
        <authorList>
            <person name="de Groot N.N."/>
        </authorList>
    </citation>
    <scope>NUCLEOTIDE SEQUENCE [LARGE SCALE GENOMIC DNA]</scope>
    <source>
        <strain evidence="2 3">DSM 1283</strain>
    </source>
</reference>
<evidence type="ECO:0000313" key="3">
    <source>
        <dbReference type="Proteomes" id="UP000198806"/>
    </source>
</evidence>
<dbReference type="RefSeq" id="WP_091686844.1">
    <property type="nucleotide sequence ID" value="NZ_BAABFM010000020.1"/>
</dbReference>
<dbReference type="InterPro" id="IPR052544">
    <property type="entry name" value="Bacteriocin_Proc_Enz"/>
</dbReference>
<dbReference type="GO" id="GO:0016491">
    <property type="term" value="F:oxidoreductase activity"/>
    <property type="evidence" value="ECO:0007669"/>
    <property type="project" value="InterPro"/>
</dbReference>
<gene>
    <name evidence="2" type="ORF">SAMN04489757_11667</name>
</gene>
<dbReference type="EMBL" id="FOWD01000016">
    <property type="protein sequence ID" value="SFO28745.1"/>
    <property type="molecule type" value="Genomic_DNA"/>
</dbReference>
<feature type="domain" description="Nitroreductase" evidence="1">
    <location>
        <begin position="66"/>
        <end position="255"/>
    </location>
</feature>
<evidence type="ECO:0000259" key="1">
    <source>
        <dbReference type="Pfam" id="PF00881"/>
    </source>
</evidence>
<dbReference type="SUPFAM" id="SSF55469">
    <property type="entry name" value="FMN-dependent nitroreductase-like"/>
    <property type="match status" value="1"/>
</dbReference>
<dbReference type="InterPro" id="IPR000415">
    <property type="entry name" value="Nitroreductase-like"/>
</dbReference>